<gene>
    <name evidence="1" type="ORF">DERYTH_LOCUS23937</name>
</gene>
<keyword evidence="2" id="KW-1185">Reference proteome</keyword>
<accession>A0A9N9K128</accession>
<feature type="non-terminal residue" evidence="1">
    <location>
        <position position="66"/>
    </location>
</feature>
<dbReference type="AlphaFoldDB" id="A0A9N9K128"/>
<dbReference type="SUPFAM" id="SSF53335">
    <property type="entry name" value="S-adenosyl-L-methionine-dependent methyltransferases"/>
    <property type="match status" value="1"/>
</dbReference>
<protein>
    <submittedName>
        <fullName evidence="1">9271_t:CDS:1</fullName>
    </submittedName>
</protein>
<evidence type="ECO:0000313" key="1">
    <source>
        <dbReference type="EMBL" id="CAG8803681.1"/>
    </source>
</evidence>
<dbReference type="EMBL" id="CAJVPY010038173">
    <property type="protein sequence ID" value="CAG8803681.1"/>
    <property type="molecule type" value="Genomic_DNA"/>
</dbReference>
<dbReference type="OrthoDB" id="2013972at2759"/>
<dbReference type="Proteomes" id="UP000789405">
    <property type="component" value="Unassembled WGS sequence"/>
</dbReference>
<organism evidence="1 2">
    <name type="scientific">Dentiscutata erythropus</name>
    <dbReference type="NCBI Taxonomy" id="1348616"/>
    <lineage>
        <taxon>Eukaryota</taxon>
        <taxon>Fungi</taxon>
        <taxon>Fungi incertae sedis</taxon>
        <taxon>Mucoromycota</taxon>
        <taxon>Glomeromycotina</taxon>
        <taxon>Glomeromycetes</taxon>
        <taxon>Diversisporales</taxon>
        <taxon>Gigasporaceae</taxon>
        <taxon>Dentiscutata</taxon>
    </lineage>
</organism>
<proteinExistence type="predicted"/>
<comment type="caution">
    <text evidence="1">The sequence shown here is derived from an EMBL/GenBank/DDBJ whole genome shotgun (WGS) entry which is preliminary data.</text>
</comment>
<reference evidence="1" key="1">
    <citation type="submission" date="2021-06" db="EMBL/GenBank/DDBJ databases">
        <authorList>
            <person name="Kallberg Y."/>
            <person name="Tangrot J."/>
            <person name="Rosling A."/>
        </authorList>
    </citation>
    <scope>NUCLEOTIDE SEQUENCE</scope>
    <source>
        <strain evidence="1">MA453B</strain>
    </source>
</reference>
<name>A0A9N9K128_9GLOM</name>
<feature type="non-terminal residue" evidence="1">
    <location>
        <position position="1"/>
    </location>
</feature>
<sequence length="66" mass="7550">AKNYPLSYFTGIDIIDPKYSMLLNVCFTKGDVLKGLPYPDCSFDYIHIRALLWSLTSKDTSNKLFP</sequence>
<evidence type="ECO:0000313" key="2">
    <source>
        <dbReference type="Proteomes" id="UP000789405"/>
    </source>
</evidence>
<dbReference type="InterPro" id="IPR029063">
    <property type="entry name" value="SAM-dependent_MTases_sf"/>
</dbReference>